<dbReference type="Pfam" id="PF00005">
    <property type="entry name" value="ABC_tran"/>
    <property type="match status" value="1"/>
</dbReference>
<keyword evidence="3" id="KW-0067">ATP-binding</keyword>
<dbReference type="HOGENOM" id="CLU_000604_1_2_0"/>
<dbReference type="EMBL" id="CP000360">
    <property type="protein sequence ID" value="ABF41305.1"/>
    <property type="molecule type" value="Genomic_DNA"/>
</dbReference>
<dbReference type="CDD" id="cd03230">
    <property type="entry name" value="ABC_DR_subfamily_A"/>
    <property type="match status" value="1"/>
</dbReference>
<reference evidence="5 6" key="1">
    <citation type="journal article" date="2009" name="Appl. Environ. Microbiol.">
        <title>Three genomes from the phylum Acidobacteria provide insight into the lifestyles of these microorganisms in soils.</title>
        <authorList>
            <person name="Ward N.L."/>
            <person name="Challacombe J.F."/>
            <person name="Janssen P.H."/>
            <person name="Henrissat B."/>
            <person name="Coutinho P.M."/>
            <person name="Wu M."/>
            <person name="Xie G."/>
            <person name="Haft D.H."/>
            <person name="Sait M."/>
            <person name="Badger J."/>
            <person name="Barabote R.D."/>
            <person name="Bradley B."/>
            <person name="Brettin T.S."/>
            <person name="Brinkac L.M."/>
            <person name="Bruce D."/>
            <person name="Creasy T."/>
            <person name="Daugherty S.C."/>
            <person name="Davidsen T.M."/>
            <person name="DeBoy R.T."/>
            <person name="Detter J.C."/>
            <person name="Dodson R.J."/>
            <person name="Durkin A.S."/>
            <person name="Ganapathy A."/>
            <person name="Gwinn-Giglio M."/>
            <person name="Han C.S."/>
            <person name="Khouri H."/>
            <person name="Kiss H."/>
            <person name="Kothari S.P."/>
            <person name="Madupu R."/>
            <person name="Nelson K.E."/>
            <person name="Nelson W.C."/>
            <person name="Paulsen I."/>
            <person name="Penn K."/>
            <person name="Ren Q."/>
            <person name="Rosovitz M.J."/>
            <person name="Selengut J.D."/>
            <person name="Shrivastava S."/>
            <person name="Sullivan S.A."/>
            <person name="Tapia R."/>
            <person name="Thompson L.S."/>
            <person name="Watkins K.L."/>
            <person name="Yang Q."/>
            <person name="Yu C."/>
            <person name="Zafar N."/>
            <person name="Zhou L."/>
            <person name="Kuske C.R."/>
        </authorList>
    </citation>
    <scope>NUCLEOTIDE SEQUENCE [LARGE SCALE GENOMIC DNA]</scope>
    <source>
        <strain evidence="5 6">Ellin345</strain>
    </source>
</reference>
<dbReference type="PANTHER" id="PTHR42939:SF1">
    <property type="entry name" value="ABC TRANSPORTER ATP-BINDING PROTEIN ALBC-RELATED"/>
    <property type="match status" value="1"/>
</dbReference>
<feature type="domain" description="ABC transporter" evidence="4">
    <location>
        <begin position="16"/>
        <end position="226"/>
    </location>
</feature>
<organism evidence="5 6">
    <name type="scientific">Koribacter versatilis (strain Ellin345)</name>
    <dbReference type="NCBI Taxonomy" id="204669"/>
    <lineage>
        <taxon>Bacteria</taxon>
        <taxon>Pseudomonadati</taxon>
        <taxon>Acidobacteriota</taxon>
        <taxon>Terriglobia</taxon>
        <taxon>Terriglobales</taxon>
        <taxon>Candidatus Korobacteraceae</taxon>
        <taxon>Candidatus Korobacter</taxon>
    </lineage>
</organism>
<dbReference type="eggNOG" id="COG1131">
    <property type="taxonomic scope" value="Bacteria"/>
</dbReference>
<dbReference type="InterPro" id="IPR003593">
    <property type="entry name" value="AAA+_ATPase"/>
</dbReference>
<keyword evidence="1" id="KW-0813">Transport</keyword>
<dbReference type="InterPro" id="IPR027417">
    <property type="entry name" value="P-loop_NTPase"/>
</dbReference>
<evidence type="ECO:0000256" key="3">
    <source>
        <dbReference type="ARBA" id="ARBA00022840"/>
    </source>
</evidence>
<dbReference type="STRING" id="204669.Acid345_2304"/>
<dbReference type="InterPro" id="IPR017871">
    <property type="entry name" value="ABC_transporter-like_CS"/>
</dbReference>
<dbReference type="InterPro" id="IPR003439">
    <property type="entry name" value="ABC_transporter-like_ATP-bd"/>
</dbReference>
<dbReference type="AlphaFoldDB" id="Q1IP95"/>
<name>Q1IP95_KORVE</name>
<dbReference type="PANTHER" id="PTHR42939">
    <property type="entry name" value="ABC TRANSPORTER ATP-BINDING PROTEIN ALBC-RELATED"/>
    <property type="match status" value="1"/>
</dbReference>
<dbReference type="GO" id="GO:0005524">
    <property type="term" value="F:ATP binding"/>
    <property type="evidence" value="ECO:0007669"/>
    <property type="project" value="UniProtKB-KW"/>
</dbReference>
<dbReference type="InterPro" id="IPR051782">
    <property type="entry name" value="ABC_Transporter_VariousFunc"/>
</dbReference>
<keyword evidence="6" id="KW-1185">Reference proteome</keyword>
<evidence type="ECO:0000256" key="2">
    <source>
        <dbReference type="ARBA" id="ARBA00022741"/>
    </source>
</evidence>
<evidence type="ECO:0000313" key="6">
    <source>
        <dbReference type="Proteomes" id="UP000002432"/>
    </source>
</evidence>
<dbReference type="SMART" id="SM00382">
    <property type="entry name" value="AAA"/>
    <property type="match status" value="1"/>
</dbReference>
<protein>
    <submittedName>
        <fullName evidence="5">ABC transporter, ATPase subunit</fullName>
    </submittedName>
</protein>
<evidence type="ECO:0000313" key="5">
    <source>
        <dbReference type="EMBL" id="ABF41305.1"/>
    </source>
</evidence>
<dbReference type="EnsemblBacteria" id="ABF41305">
    <property type="protein sequence ID" value="ABF41305"/>
    <property type="gene ID" value="Acid345_2304"/>
</dbReference>
<keyword evidence="2" id="KW-0547">Nucleotide-binding</keyword>
<accession>Q1IP95</accession>
<dbReference type="RefSeq" id="WP_011523106.1">
    <property type="nucleotide sequence ID" value="NC_008009.1"/>
</dbReference>
<gene>
    <name evidence="5" type="ordered locus">Acid345_2304</name>
</gene>
<dbReference type="KEGG" id="aba:Acid345_2304"/>
<dbReference type="SUPFAM" id="SSF52540">
    <property type="entry name" value="P-loop containing nucleoside triphosphate hydrolases"/>
    <property type="match status" value="1"/>
</dbReference>
<dbReference type="Gene3D" id="3.40.50.300">
    <property type="entry name" value="P-loop containing nucleotide triphosphate hydrolases"/>
    <property type="match status" value="1"/>
</dbReference>
<evidence type="ECO:0000256" key="1">
    <source>
        <dbReference type="ARBA" id="ARBA00022448"/>
    </source>
</evidence>
<dbReference type="GO" id="GO:0016887">
    <property type="term" value="F:ATP hydrolysis activity"/>
    <property type="evidence" value="ECO:0007669"/>
    <property type="project" value="InterPro"/>
</dbReference>
<dbReference type="PROSITE" id="PS50893">
    <property type="entry name" value="ABC_TRANSPORTER_2"/>
    <property type="match status" value="1"/>
</dbReference>
<dbReference type="Proteomes" id="UP000002432">
    <property type="component" value="Chromosome"/>
</dbReference>
<evidence type="ECO:0000259" key="4">
    <source>
        <dbReference type="PROSITE" id="PS50893"/>
    </source>
</evidence>
<dbReference type="PROSITE" id="PS00211">
    <property type="entry name" value="ABC_TRANSPORTER_1"/>
    <property type="match status" value="1"/>
</dbReference>
<proteinExistence type="predicted"/>
<sequence length="226" mass="24907">MTTSTQPIATEATAAVSLKDIVKFFGRFVALRHVSAEFESGKLYVILGDNGAGKSTLLRVMTGLLKPSYGEVKLLGEAPCERAQRFGYMGHAPLLYDELTGVENLSYFAGLYGMDADEKVKHAILTVGLDPDLDRRVGNYSQGMRQRMSLARSIIHNPDVLFLDEPFSNVDIKSAQDMAALLGTMRNAGKTLFVVTHQPAVLEDVADQYIVMNSGQIIERRKEYKA</sequence>